<dbReference type="AlphaFoldDB" id="A0A429G9V5"/>
<evidence type="ECO:0000313" key="3">
    <source>
        <dbReference type="Proteomes" id="UP000278149"/>
    </source>
</evidence>
<sequence>MLSGRSWRRVPAARRRRKVSPSVKAAIEEAIYGSLLALFTFPISLFIAELGVWVMIVWMQPLDFILSNFYLTLVLIQALFLLIPAYNKQPIRLLFAALVAYLLWTALVSLASFDPVTTLFGKLPY</sequence>
<keyword evidence="1" id="KW-1133">Transmembrane helix</keyword>
<feature type="transmembrane region" description="Helical" evidence="1">
    <location>
        <begin position="93"/>
        <end position="113"/>
    </location>
</feature>
<dbReference type="RefSeq" id="WP_012309643.1">
    <property type="nucleotide sequence ID" value="NZ_RCOR01000006.1"/>
</dbReference>
<keyword evidence="1" id="KW-0472">Membrane</keyword>
<feature type="transmembrane region" description="Helical" evidence="1">
    <location>
        <begin position="64"/>
        <end position="86"/>
    </location>
</feature>
<protein>
    <submittedName>
        <fullName evidence="2">Uncharacterized protein</fullName>
    </submittedName>
</protein>
<dbReference type="GeneID" id="6094277"/>
<accession>A0A429G9V5</accession>
<reference evidence="2 3" key="1">
    <citation type="submission" date="2018-10" db="EMBL/GenBank/DDBJ databases">
        <title>Co-occurring genomic capacity for anaerobic methane metabolism and dissimilatory sulfite reduction discovered in the Korarchaeota.</title>
        <authorList>
            <person name="Mckay L.J."/>
            <person name="Dlakic M."/>
            <person name="Fields M.W."/>
            <person name="Delmont T.O."/>
            <person name="Eren A.M."/>
            <person name="Jay Z.J."/>
            <person name="Klingelsmith K.B."/>
            <person name="Rusch D.B."/>
            <person name="Inskeep W.P."/>
        </authorList>
    </citation>
    <scope>NUCLEOTIDE SEQUENCE [LARGE SCALE GENOMIC DNA]</scope>
    <source>
        <strain evidence="2 3">WS</strain>
    </source>
</reference>
<name>A0A429G9V5_9CREN</name>
<feature type="transmembrane region" description="Helical" evidence="1">
    <location>
        <begin position="30"/>
        <end position="58"/>
    </location>
</feature>
<organism evidence="2 3">
    <name type="scientific">Candidatus Korarchaeum cryptofilum</name>
    <dbReference type="NCBI Taxonomy" id="498846"/>
    <lineage>
        <taxon>Archaea</taxon>
        <taxon>Thermoproteota</taxon>
        <taxon>Candidatus Korarchaeia</taxon>
        <taxon>Candidatus Korarchaeales</taxon>
        <taxon>Candidatus Korarchaeaceae</taxon>
        <taxon>Candidatus Korarchaeum</taxon>
    </lineage>
</organism>
<proteinExistence type="predicted"/>
<keyword evidence="1" id="KW-0812">Transmembrane</keyword>
<dbReference type="Proteomes" id="UP000278149">
    <property type="component" value="Unassembled WGS sequence"/>
</dbReference>
<dbReference type="EMBL" id="RCOR01000006">
    <property type="protein sequence ID" value="RSN70590.1"/>
    <property type="molecule type" value="Genomic_DNA"/>
</dbReference>
<gene>
    <name evidence="2" type="ORF">D9Q81_00865</name>
</gene>
<evidence type="ECO:0000256" key="1">
    <source>
        <dbReference type="SAM" id="Phobius"/>
    </source>
</evidence>
<comment type="caution">
    <text evidence="2">The sequence shown here is derived from an EMBL/GenBank/DDBJ whole genome shotgun (WGS) entry which is preliminary data.</text>
</comment>
<evidence type="ECO:0000313" key="2">
    <source>
        <dbReference type="EMBL" id="RSN70590.1"/>
    </source>
</evidence>